<protein>
    <submittedName>
        <fullName evidence="4">Oxidoreductase</fullName>
    </submittedName>
</protein>
<feature type="domain" description="Flavin reductase like" evidence="3">
    <location>
        <begin position="8"/>
        <end position="155"/>
    </location>
</feature>
<dbReference type="InterPro" id="IPR002563">
    <property type="entry name" value="Flavin_Rdtase-like_dom"/>
</dbReference>
<evidence type="ECO:0000313" key="5">
    <source>
        <dbReference type="Proteomes" id="UP000094243"/>
    </source>
</evidence>
<dbReference type="GO" id="GO:0042602">
    <property type="term" value="F:riboflavin reductase (NADPH) activity"/>
    <property type="evidence" value="ECO:0007669"/>
    <property type="project" value="TreeGrafter"/>
</dbReference>
<proteinExistence type="inferred from homology"/>
<dbReference type="EMBL" id="MIGZ01000008">
    <property type="protein sequence ID" value="ODQ96045.1"/>
    <property type="molecule type" value="Genomic_DNA"/>
</dbReference>
<dbReference type="RefSeq" id="WP_069403694.1">
    <property type="nucleotide sequence ID" value="NZ_JBHRZJ010000014.1"/>
</dbReference>
<dbReference type="SUPFAM" id="SSF50475">
    <property type="entry name" value="FMN-binding split barrel"/>
    <property type="match status" value="1"/>
</dbReference>
<dbReference type="PANTHER" id="PTHR30466:SF15">
    <property type="entry name" value="POSSIBLE OXIDOREDUCTASE"/>
    <property type="match status" value="1"/>
</dbReference>
<keyword evidence="2" id="KW-0560">Oxidoreductase</keyword>
<dbReference type="SMART" id="SM00903">
    <property type="entry name" value="Flavin_Reduct"/>
    <property type="match status" value="1"/>
</dbReference>
<evidence type="ECO:0000256" key="1">
    <source>
        <dbReference type="ARBA" id="ARBA00008898"/>
    </source>
</evidence>
<dbReference type="AlphaFoldDB" id="A0A1E3S1J5"/>
<dbReference type="Pfam" id="PF01613">
    <property type="entry name" value="Flavin_Reduct"/>
    <property type="match status" value="1"/>
</dbReference>
<organism evidence="4 5">
    <name type="scientific">Mycolicibacterium holsaticum</name>
    <dbReference type="NCBI Taxonomy" id="152142"/>
    <lineage>
        <taxon>Bacteria</taxon>
        <taxon>Bacillati</taxon>
        <taxon>Actinomycetota</taxon>
        <taxon>Actinomycetes</taxon>
        <taxon>Mycobacteriales</taxon>
        <taxon>Mycobacteriaceae</taxon>
        <taxon>Mycolicibacterium</taxon>
    </lineage>
</organism>
<dbReference type="InterPro" id="IPR012349">
    <property type="entry name" value="Split_barrel_FMN-bd"/>
</dbReference>
<reference evidence="5" key="1">
    <citation type="submission" date="2016-09" db="EMBL/GenBank/DDBJ databases">
        <authorList>
            <person name="Greninger A.L."/>
            <person name="Jerome K.R."/>
            <person name="Mcnair B."/>
            <person name="Wallis C."/>
            <person name="Fang F."/>
        </authorList>
    </citation>
    <scope>NUCLEOTIDE SEQUENCE [LARGE SCALE GENOMIC DNA]</scope>
    <source>
        <strain evidence="5">M7</strain>
    </source>
</reference>
<dbReference type="InterPro" id="IPR050268">
    <property type="entry name" value="NADH-dep_flavin_reductase"/>
</dbReference>
<accession>A0A1E3S1J5</accession>
<sequence length="160" mass="17791">MDAFEKLVSMLDYPMFVVTTRAGEQRAGCLIGFSSQVSIGPPRFLVGLSKKNYTFRVAQDATHLAVHLLPRRHRELARLFGSKTGDDTDKFARCSWEPGPHDLPILSDATGWFVGEVLNRYDLGDHVGHLLEPVAGDAPDRFDQLVTFADVRDLEPGHEA</sequence>
<dbReference type="Gene3D" id="2.30.110.10">
    <property type="entry name" value="Electron Transport, Fmn-binding Protein, Chain A"/>
    <property type="match status" value="1"/>
</dbReference>
<dbReference type="Proteomes" id="UP000094243">
    <property type="component" value="Unassembled WGS sequence"/>
</dbReference>
<gene>
    <name evidence="4" type="ORF">BHQ17_02735</name>
</gene>
<comment type="caution">
    <text evidence="4">The sequence shown here is derived from an EMBL/GenBank/DDBJ whole genome shotgun (WGS) entry which is preliminary data.</text>
</comment>
<keyword evidence="5" id="KW-1185">Reference proteome</keyword>
<evidence type="ECO:0000256" key="2">
    <source>
        <dbReference type="ARBA" id="ARBA00023002"/>
    </source>
</evidence>
<evidence type="ECO:0000259" key="3">
    <source>
        <dbReference type="SMART" id="SM00903"/>
    </source>
</evidence>
<dbReference type="PANTHER" id="PTHR30466">
    <property type="entry name" value="FLAVIN REDUCTASE"/>
    <property type="match status" value="1"/>
</dbReference>
<evidence type="ECO:0000313" key="4">
    <source>
        <dbReference type="EMBL" id="ODQ96045.1"/>
    </source>
</evidence>
<comment type="similarity">
    <text evidence="1">Belongs to the non-flavoprotein flavin reductase family.</text>
</comment>
<name>A0A1E3S1J5_9MYCO</name>
<dbReference type="OrthoDB" id="3176898at2"/>
<dbReference type="GO" id="GO:0010181">
    <property type="term" value="F:FMN binding"/>
    <property type="evidence" value="ECO:0007669"/>
    <property type="project" value="InterPro"/>
</dbReference>